<keyword evidence="8" id="KW-0808">Transferase</keyword>
<comment type="function">
    <text evidence="14">Member of the two-component regulatory system NreB/NreC involved in the control of dissimilatory nitrate/nitrite reduction in response to oxygen. NreB functions as a direct oxygen sensor histidine kinase which is autophosphorylated, in the absence of oxygen, probably at the conserved histidine residue, and transfers its phosphate group probably to a conserved aspartate residue of NreC. NreB/NreC activates the expression of the nitrate (narGHJI) and nitrite (nir) reductase operons, as well as the putative nitrate transporter gene narT.</text>
</comment>
<evidence type="ECO:0000256" key="1">
    <source>
        <dbReference type="ARBA" id="ARBA00000085"/>
    </source>
</evidence>
<dbReference type="Gene3D" id="1.25.40.10">
    <property type="entry name" value="Tetratricopeptide repeat domain"/>
    <property type="match status" value="2"/>
</dbReference>
<dbReference type="InterPro" id="IPR050482">
    <property type="entry name" value="Sensor_HK_TwoCompSys"/>
</dbReference>
<dbReference type="Pfam" id="PF13181">
    <property type="entry name" value="TPR_8"/>
    <property type="match status" value="2"/>
</dbReference>
<evidence type="ECO:0000256" key="18">
    <source>
        <dbReference type="SAM" id="SignalP"/>
    </source>
</evidence>
<evidence type="ECO:0000256" key="3">
    <source>
        <dbReference type="ARBA" id="ARBA00004496"/>
    </source>
</evidence>
<keyword evidence="17" id="KW-0472">Membrane</keyword>
<dbReference type="PANTHER" id="PTHR24421">
    <property type="entry name" value="NITRATE/NITRITE SENSOR PROTEIN NARX-RELATED"/>
    <property type="match status" value="1"/>
</dbReference>
<evidence type="ECO:0000256" key="15">
    <source>
        <dbReference type="ARBA" id="ARBA00030800"/>
    </source>
</evidence>
<keyword evidence="11" id="KW-0408">Iron</keyword>
<dbReference type="InterPro" id="IPR036890">
    <property type="entry name" value="HATPase_C_sf"/>
</dbReference>
<keyword evidence="7" id="KW-0963">Cytoplasm</keyword>
<dbReference type="Gene3D" id="3.30.565.10">
    <property type="entry name" value="Histidine kinase-like ATPase, C-terminal domain"/>
    <property type="match status" value="1"/>
</dbReference>
<sequence>MRYRLGFAFLFGILWSVAARSQSAAALNQYSDSLYRELEKHSDIDQKAHALFDLSFFWGDYDSTRAFTYIAEAEALLGARKNQNYYRGISAFYKASTLFDSAPEAAKSYYLQANDFLAKTTDARAKRYQARAWGSYGALLQREGKVHLYVEVLLEKAIPLTEEIGDSTLLGNNLQNVAMTLMNMQQHAKADQYYKKAIAILENQQDADEQLFTLYVNAARNSLFQRLMPNARMLLNRAQLLDKKLPFSTYKPIYHAVEGRYWHQQGNISKALPQLDTALEVAKAIQSDDIIVRVLYDKVDILKEAGRMREAKQTLLQILPYVEQKPLLRNKQLVYYDIAQVNTRLGDYKEATEWYEQYKVITDSLFAHAGEARLLELEKKYETAEREKELLAAKTVNQAQELSLGRAKNWLFITGLSCLLLLLLSIMWYNAVRTRKRLAAQQDLLHQEEVKTLQQRAKIHVFNAMVQGQEKERSRIARDLHDGLGGMLASVKLKLSAVANQEKETNEQEGNTMDLYHIIQQLDQSVNELRRVARNMMPESLLYMGLEAALRDLCRAMSQPSMRVSFEAHDLRNDYDQSFLIAVYRIVQELLTNAVKHSQATHVWLQCNESEGHVYLSVEDNGIGFDYASTVNHERGIGLSNIKNRVDLLNGQLEVDSVIGKGTSFHIDLDLNG</sequence>
<dbReference type="RefSeq" id="WP_274266233.1">
    <property type="nucleotide sequence ID" value="NZ_CP117880.1"/>
</dbReference>
<comment type="catalytic activity">
    <reaction evidence="1">
        <text>ATP + protein L-histidine = ADP + protein N-phospho-L-histidine.</text>
        <dbReference type="EC" id="2.7.13.3"/>
    </reaction>
</comment>
<dbReference type="PROSITE" id="PS50109">
    <property type="entry name" value="HIS_KIN"/>
    <property type="match status" value="1"/>
</dbReference>
<dbReference type="PRINTS" id="PR00344">
    <property type="entry name" value="BCTRLSENSOR"/>
</dbReference>
<evidence type="ECO:0000313" key="20">
    <source>
        <dbReference type="EMBL" id="WDF67505.1"/>
    </source>
</evidence>
<evidence type="ECO:0000256" key="11">
    <source>
        <dbReference type="ARBA" id="ARBA00023004"/>
    </source>
</evidence>
<dbReference type="Gene3D" id="1.20.5.1930">
    <property type="match status" value="1"/>
</dbReference>
<dbReference type="InterPro" id="IPR011990">
    <property type="entry name" value="TPR-like_helical_dom_sf"/>
</dbReference>
<organism evidence="20 21">
    <name type="scientific">Sphingobacterium oryzagri</name>
    <dbReference type="NCBI Taxonomy" id="3025669"/>
    <lineage>
        <taxon>Bacteria</taxon>
        <taxon>Pseudomonadati</taxon>
        <taxon>Bacteroidota</taxon>
        <taxon>Sphingobacteriia</taxon>
        <taxon>Sphingobacteriales</taxon>
        <taxon>Sphingobacteriaceae</taxon>
        <taxon>Sphingobacterium</taxon>
    </lineage>
</organism>
<feature type="domain" description="Histidine kinase" evidence="19">
    <location>
        <begin position="475"/>
        <end position="673"/>
    </location>
</feature>
<evidence type="ECO:0000256" key="6">
    <source>
        <dbReference type="ARBA" id="ARBA00022485"/>
    </source>
</evidence>
<dbReference type="Pfam" id="PF02518">
    <property type="entry name" value="HATPase_c"/>
    <property type="match status" value="1"/>
</dbReference>
<dbReference type="EMBL" id="CP117880">
    <property type="protein sequence ID" value="WDF67505.1"/>
    <property type="molecule type" value="Genomic_DNA"/>
</dbReference>
<evidence type="ECO:0000256" key="17">
    <source>
        <dbReference type="SAM" id="Phobius"/>
    </source>
</evidence>
<evidence type="ECO:0000256" key="4">
    <source>
        <dbReference type="ARBA" id="ARBA00012438"/>
    </source>
</evidence>
<dbReference type="SUPFAM" id="SSF55874">
    <property type="entry name" value="ATPase domain of HSP90 chaperone/DNA topoisomerase II/histidine kinase"/>
    <property type="match status" value="1"/>
</dbReference>
<dbReference type="InterPro" id="IPR003594">
    <property type="entry name" value="HATPase_dom"/>
</dbReference>
<dbReference type="Pfam" id="PF07730">
    <property type="entry name" value="HisKA_3"/>
    <property type="match status" value="1"/>
</dbReference>
<accession>A0ABY7WDF0</accession>
<reference evidence="20 21" key="1">
    <citation type="submission" date="2023-02" db="EMBL/GenBank/DDBJ databases">
        <title>Genome sequence of Sphingobacterium sp. KACC 22765.</title>
        <authorList>
            <person name="Kim S."/>
            <person name="Heo J."/>
            <person name="Kwon S.-W."/>
        </authorList>
    </citation>
    <scope>NUCLEOTIDE SEQUENCE [LARGE SCALE GENOMIC DNA]</scope>
    <source>
        <strain evidence="20 21">KACC 22765</strain>
    </source>
</reference>
<keyword evidence="9" id="KW-0479">Metal-binding</keyword>
<keyword evidence="10 20" id="KW-0418">Kinase</keyword>
<comment type="subcellular location">
    <subcellularLocation>
        <location evidence="3">Cytoplasm</location>
    </subcellularLocation>
</comment>
<evidence type="ECO:0000256" key="2">
    <source>
        <dbReference type="ARBA" id="ARBA00001966"/>
    </source>
</evidence>
<evidence type="ECO:0000256" key="9">
    <source>
        <dbReference type="ARBA" id="ARBA00022723"/>
    </source>
</evidence>
<dbReference type="GO" id="GO:0016301">
    <property type="term" value="F:kinase activity"/>
    <property type="evidence" value="ECO:0007669"/>
    <property type="project" value="UniProtKB-KW"/>
</dbReference>
<keyword evidence="6" id="KW-0004">4Fe-4S</keyword>
<name>A0ABY7WDF0_9SPHI</name>
<dbReference type="InterPro" id="IPR005467">
    <property type="entry name" value="His_kinase_dom"/>
</dbReference>
<keyword evidence="16" id="KW-0175">Coiled coil</keyword>
<evidence type="ECO:0000256" key="5">
    <source>
        <dbReference type="ARBA" id="ARBA00017322"/>
    </source>
</evidence>
<evidence type="ECO:0000256" key="13">
    <source>
        <dbReference type="ARBA" id="ARBA00023014"/>
    </source>
</evidence>
<keyword evidence="12" id="KW-0902">Two-component regulatory system</keyword>
<evidence type="ECO:0000256" key="14">
    <source>
        <dbReference type="ARBA" id="ARBA00024827"/>
    </source>
</evidence>
<evidence type="ECO:0000256" key="12">
    <source>
        <dbReference type="ARBA" id="ARBA00023012"/>
    </source>
</evidence>
<evidence type="ECO:0000259" key="19">
    <source>
        <dbReference type="PROSITE" id="PS50109"/>
    </source>
</evidence>
<feature type="coiled-coil region" evidence="16">
    <location>
        <begin position="367"/>
        <end position="394"/>
    </location>
</feature>
<evidence type="ECO:0000256" key="8">
    <source>
        <dbReference type="ARBA" id="ARBA00022679"/>
    </source>
</evidence>
<dbReference type="Proteomes" id="UP001221558">
    <property type="component" value="Chromosome"/>
</dbReference>
<dbReference type="SMART" id="SM00387">
    <property type="entry name" value="HATPase_c"/>
    <property type="match status" value="1"/>
</dbReference>
<evidence type="ECO:0000256" key="16">
    <source>
        <dbReference type="SAM" id="Coils"/>
    </source>
</evidence>
<dbReference type="CDD" id="cd16917">
    <property type="entry name" value="HATPase_UhpB-NarQ-NarX-like"/>
    <property type="match status" value="1"/>
</dbReference>
<keyword evidence="17" id="KW-0812">Transmembrane</keyword>
<keyword evidence="17" id="KW-1133">Transmembrane helix</keyword>
<dbReference type="InterPro" id="IPR019734">
    <property type="entry name" value="TPR_rpt"/>
</dbReference>
<keyword evidence="18" id="KW-0732">Signal</keyword>
<evidence type="ECO:0000256" key="10">
    <source>
        <dbReference type="ARBA" id="ARBA00022777"/>
    </source>
</evidence>
<feature type="transmembrane region" description="Helical" evidence="17">
    <location>
        <begin position="410"/>
        <end position="429"/>
    </location>
</feature>
<comment type="cofactor">
    <cofactor evidence="2">
        <name>[4Fe-4S] cluster</name>
        <dbReference type="ChEBI" id="CHEBI:49883"/>
    </cofactor>
</comment>
<dbReference type="InterPro" id="IPR004358">
    <property type="entry name" value="Sig_transdc_His_kin-like_C"/>
</dbReference>
<keyword evidence="21" id="KW-1185">Reference proteome</keyword>
<protein>
    <recommendedName>
        <fullName evidence="5">Oxygen sensor histidine kinase NreB</fullName>
        <ecNumber evidence="4">2.7.13.3</ecNumber>
    </recommendedName>
    <alternativeName>
        <fullName evidence="15">Nitrogen regulation protein B</fullName>
    </alternativeName>
</protein>
<keyword evidence="13" id="KW-0411">Iron-sulfur</keyword>
<dbReference type="InterPro" id="IPR011712">
    <property type="entry name" value="Sig_transdc_His_kin_sub3_dim/P"/>
</dbReference>
<evidence type="ECO:0000313" key="21">
    <source>
        <dbReference type="Proteomes" id="UP001221558"/>
    </source>
</evidence>
<evidence type="ECO:0000256" key="7">
    <source>
        <dbReference type="ARBA" id="ARBA00022490"/>
    </source>
</evidence>
<gene>
    <name evidence="20" type="ORF">PQ465_14495</name>
</gene>
<feature type="chain" id="PRO_5045465974" description="Oxygen sensor histidine kinase NreB" evidence="18">
    <location>
        <begin position="19"/>
        <end position="673"/>
    </location>
</feature>
<dbReference type="SUPFAM" id="SSF48452">
    <property type="entry name" value="TPR-like"/>
    <property type="match status" value="2"/>
</dbReference>
<feature type="signal peptide" evidence="18">
    <location>
        <begin position="1"/>
        <end position="18"/>
    </location>
</feature>
<proteinExistence type="predicted"/>
<dbReference type="EC" id="2.7.13.3" evidence="4"/>